<evidence type="ECO:0000256" key="1">
    <source>
        <dbReference type="SAM" id="MobiDB-lite"/>
    </source>
</evidence>
<sequence length="85" mass="9254">MHQQEADQAYAEQHRHQLQGTPENEAISAHAREVIPVIRVRKALAAILSAFPVALQGARSLSDKTEGGDPVRGRRPHAASAPLSW</sequence>
<protein>
    <submittedName>
        <fullName evidence="2">Uncharacterized protein</fullName>
    </submittedName>
</protein>
<feature type="region of interest" description="Disordered" evidence="1">
    <location>
        <begin position="1"/>
        <end position="25"/>
    </location>
</feature>
<reference evidence="2 3" key="1">
    <citation type="submission" date="2019-08" db="EMBL/GenBank/DDBJ databases">
        <title>Hyperibacter terrae gen. nov., sp. nov. and Hyperibacter viscosus sp. nov., two new members in the family Rhodospirillaceae isolated from the rhizosphere of Hypericum perforatum.</title>
        <authorList>
            <person name="Noviana Z."/>
        </authorList>
    </citation>
    <scope>NUCLEOTIDE SEQUENCE [LARGE SCALE GENOMIC DNA]</scope>
    <source>
        <strain evidence="2 3">R5913</strain>
    </source>
</reference>
<evidence type="ECO:0000313" key="3">
    <source>
        <dbReference type="Proteomes" id="UP000326202"/>
    </source>
</evidence>
<dbReference type="Proteomes" id="UP000326202">
    <property type="component" value="Chromosome"/>
</dbReference>
<name>A0A5J6MMN3_9PROT</name>
<feature type="region of interest" description="Disordered" evidence="1">
    <location>
        <begin position="58"/>
        <end position="85"/>
    </location>
</feature>
<feature type="compositionally biased region" description="Basic and acidic residues" evidence="1">
    <location>
        <begin position="61"/>
        <end position="72"/>
    </location>
</feature>
<dbReference type="AlphaFoldDB" id="A0A5J6MMN3"/>
<keyword evidence="3" id="KW-1185">Reference proteome</keyword>
<proteinExistence type="predicted"/>
<organism evidence="2 3">
    <name type="scientific">Hypericibacter terrae</name>
    <dbReference type="NCBI Taxonomy" id="2602015"/>
    <lineage>
        <taxon>Bacteria</taxon>
        <taxon>Pseudomonadati</taxon>
        <taxon>Pseudomonadota</taxon>
        <taxon>Alphaproteobacteria</taxon>
        <taxon>Rhodospirillales</taxon>
        <taxon>Dongiaceae</taxon>
        <taxon>Hypericibacter</taxon>
    </lineage>
</organism>
<dbReference type="KEGG" id="htq:FRZ44_30980"/>
<accession>A0A5J6MMN3</accession>
<gene>
    <name evidence="2" type="ORF">FRZ44_30980</name>
</gene>
<dbReference type="EMBL" id="CP042906">
    <property type="protein sequence ID" value="QEX17795.1"/>
    <property type="molecule type" value="Genomic_DNA"/>
</dbReference>
<evidence type="ECO:0000313" key="2">
    <source>
        <dbReference type="EMBL" id="QEX17795.1"/>
    </source>
</evidence>